<dbReference type="Proteomes" id="UP000324022">
    <property type="component" value="Unassembled WGS sequence"/>
</dbReference>
<dbReference type="AlphaFoldDB" id="A0A5C3E7Y9"/>
<evidence type="ECO:0000313" key="1">
    <source>
        <dbReference type="EMBL" id="SPO25631.1"/>
    </source>
</evidence>
<sequence length="103" mass="12021">MTSVNVHNHDHLVIDHGDNFYQHLKRWHSSADESDFQDMVDLIKRMLRRWSRKTPDLLHYLRSISNLPVYAGLCKSILNNPKLDSPLVSKIDHKTVTIDEAKC</sequence>
<evidence type="ECO:0000313" key="2">
    <source>
        <dbReference type="Proteomes" id="UP000324022"/>
    </source>
</evidence>
<name>A0A5C3E7Y9_9BASI</name>
<reference evidence="1 2" key="1">
    <citation type="submission" date="2018-03" db="EMBL/GenBank/DDBJ databases">
        <authorList>
            <person name="Guldener U."/>
        </authorList>
    </citation>
    <scope>NUCLEOTIDE SEQUENCE [LARGE SCALE GENOMIC DNA]</scope>
    <source>
        <strain evidence="1 2">NBRC100155</strain>
    </source>
</reference>
<organism evidence="1 2">
    <name type="scientific">Ustilago trichophora</name>
    <dbReference type="NCBI Taxonomy" id="86804"/>
    <lineage>
        <taxon>Eukaryota</taxon>
        <taxon>Fungi</taxon>
        <taxon>Dikarya</taxon>
        <taxon>Basidiomycota</taxon>
        <taxon>Ustilaginomycotina</taxon>
        <taxon>Ustilaginomycetes</taxon>
        <taxon>Ustilaginales</taxon>
        <taxon>Ustilaginaceae</taxon>
        <taxon>Ustilago</taxon>
    </lineage>
</organism>
<accession>A0A5C3E7Y9</accession>
<protein>
    <submittedName>
        <fullName evidence="1">Uncharacterized protein</fullName>
    </submittedName>
</protein>
<proteinExistence type="predicted"/>
<gene>
    <name evidence="1" type="ORF">UTRI_10116</name>
</gene>
<dbReference type="EMBL" id="OOIN01000011">
    <property type="protein sequence ID" value="SPO25631.1"/>
    <property type="molecule type" value="Genomic_DNA"/>
</dbReference>
<keyword evidence="2" id="KW-1185">Reference proteome</keyword>